<dbReference type="InterPro" id="IPR001965">
    <property type="entry name" value="Znf_PHD"/>
</dbReference>
<feature type="domain" description="Zinc finger PHD-type" evidence="5">
    <location>
        <begin position="34"/>
        <end position="79"/>
    </location>
</feature>
<feature type="compositionally biased region" description="Low complexity" evidence="4">
    <location>
        <begin position="186"/>
        <end position="216"/>
    </location>
</feature>
<feature type="compositionally biased region" description="Polar residues" evidence="4">
    <location>
        <begin position="375"/>
        <end position="392"/>
    </location>
</feature>
<dbReference type="Gene3D" id="3.30.40.10">
    <property type="entry name" value="Zinc/RING finger domain, C3HC4 (zinc finger)"/>
    <property type="match status" value="1"/>
</dbReference>
<gene>
    <name evidence="6" type="ORF">MVEG_12355</name>
</gene>
<name>A0A086TIS0_9FUNG</name>
<dbReference type="PROSITE" id="PS01359">
    <property type="entry name" value="ZF_PHD_1"/>
    <property type="match status" value="1"/>
</dbReference>
<accession>A0A086TIS0</accession>
<evidence type="ECO:0000256" key="3">
    <source>
        <dbReference type="ARBA" id="ARBA00022833"/>
    </source>
</evidence>
<keyword evidence="7" id="KW-1185">Reference proteome</keyword>
<keyword evidence="2" id="KW-0863">Zinc-finger</keyword>
<evidence type="ECO:0000256" key="2">
    <source>
        <dbReference type="ARBA" id="ARBA00022771"/>
    </source>
</evidence>
<dbReference type="SUPFAM" id="SSF57903">
    <property type="entry name" value="FYVE/PHD zinc finger"/>
    <property type="match status" value="1"/>
</dbReference>
<dbReference type="OrthoDB" id="79252at2759"/>
<reference evidence="6 7" key="1">
    <citation type="submission" date="2011-02" db="EMBL/GenBank/DDBJ databases">
        <title>The Genome Sequence of Mortierella verticillata NRRL 6337.</title>
        <authorList>
            <consortium name="The Broad Institute Genome Sequencing Platform"/>
            <person name="Russ C."/>
            <person name="Cuomo C."/>
            <person name="Burger G."/>
            <person name="Gray M.W."/>
            <person name="Holland P.W.H."/>
            <person name="King N."/>
            <person name="Lang F.B.F."/>
            <person name="Roger A.J."/>
            <person name="Ruiz-Trillo I."/>
            <person name="Young S.K."/>
            <person name="Zeng Q."/>
            <person name="Gargeya S."/>
            <person name="Alvarado L."/>
            <person name="Berlin A."/>
            <person name="Chapman S.B."/>
            <person name="Chen Z."/>
            <person name="Freedman E."/>
            <person name="Gellesch M."/>
            <person name="Goldberg J."/>
            <person name="Griggs A."/>
            <person name="Gujja S."/>
            <person name="Heilman E."/>
            <person name="Heiman D."/>
            <person name="Howarth C."/>
            <person name="Mehta T."/>
            <person name="Neiman D."/>
            <person name="Pearson M."/>
            <person name="Roberts A."/>
            <person name="Saif S."/>
            <person name="Shea T."/>
            <person name="Shenoy N."/>
            <person name="Sisk P."/>
            <person name="Stolte C."/>
            <person name="Sykes S."/>
            <person name="White J."/>
            <person name="Yandava C."/>
            <person name="Haas B."/>
            <person name="Nusbaum C."/>
            <person name="Birren B."/>
        </authorList>
    </citation>
    <scope>NUCLEOTIDE SEQUENCE [LARGE SCALE GENOMIC DNA]</scope>
    <source>
        <strain evidence="6 7">NRRL 6337</strain>
    </source>
</reference>
<keyword evidence="1" id="KW-0479">Metal-binding</keyword>
<dbReference type="Pfam" id="PF20826">
    <property type="entry name" value="PHD_5"/>
    <property type="match status" value="1"/>
</dbReference>
<evidence type="ECO:0000259" key="5">
    <source>
        <dbReference type="SMART" id="SM00249"/>
    </source>
</evidence>
<feature type="region of interest" description="Disordered" evidence="4">
    <location>
        <begin position="1"/>
        <end position="33"/>
    </location>
</feature>
<dbReference type="Proteomes" id="UP000243308">
    <property type="component" value="Unassembled WGS sequence"/>
</dbReference>
<organism evidence="6 7">
    <name type="scientific">Podila verticillata NRRL 6337</name>
    <dbReference type="NCBI Taxonomy" id="1069443"/>
    <lineage>
        <taxon>Eukaryota</taxon>
        <taxon>Fungi</taxon>
        <taxon>Fungi incertae sedis</taxon>
        <taxon>Mucoromycota</taxon>
        <taxon>Mortierellomycotina</taxon>
        <taxon>Mortierellomycetes</taxon>
        <taxon>Mortierellales</taxon>
        <taxon>Mortierellaceae</taxon>
        <taxon>Podila</taxon>
    </lineage>
</organism>
<feature type="region of interest" description="Disordered" evidence="4">
    <location>
        <begin position="578"/>
        <end position="615"/>
    </location>
</feature>
<feature type="compositionally biased region" description="Basic residues" evidence="4">
    <location>
        <begin position="401"/>
        <end position="410"/>
    </location>
</feature>
<feature type="compositionally biased region" description="Polar residues" evidence="4">
    <location>
        <begin position="283"/>
        <end position="292"/>
    </location>
</feature>
<feature type="region of interest" description="Disordered" evidence="4">
    <location>
        <begin position="468"/>
        <end position="522"/>
    </location>
</feature>
<protein>
    <recommendedName>
        <fullName evidence="5">Zinc finger PHD-type domain-containing protein</fullName>
    </recommendedName>
</protein>
<feature type="compositionally biased region" description="Basic and acidic residues" evidence="4">
    <location>
        <begin position="139"/>
        <end position="150"/>
    </location>
</feature>
<feature type="compositionally biased region" description="Basic residues" evidence="4">
    <location>
        <begin position="11"/>
        <end position="21"/>
    </location>
</feature>
<feature type="compositionally biased region" description="Basic and acidic residues" evidence="4">
    <location>
        <begin position="337"/>
        <end position="350"/>
    </location>
</feature>
<dbReference type="InterPro" id="IPR053051">
    <property type="entry name" value="HDAC_complex_subunit"/>
</dbReference>
<evidence type="ECO:0000256" key="1">
    <source>
        <dbReference type="ARBA" id="ARBA00022723"/>
    </source>
</evidence>
<feature type="region of interest" description="Disordered" evidence="4">
    <location>
        <begin position="98"/>
        <end position="432"/>
    </location>
</feature>
<dbReference type="SMART" id="SM00249">
    <property type="entry name" value="PHD"/>
    <property type="match status" value="1"/>
</dbReference>
<dbReference type="InterPro" id="IPR019786">
    <property type="entry name" value="Zinc_finger_PHD-type_CS"/>
</dbReference>
<dbReference type="EMBL" id="KN042437">
    <property type="protein sequence ID" value="KFH61847.1"/>
    <property type="molecule type" value="Genomic_DNA"/>
</dbReference>
<keyword evidence="3" id="KW-0862">Zinc</keyword>
<evidence type="ECO:0000313" key="7">
    <source>
        <dbReference type="Proteomes" id="UP000243308"/>
    </source>
</evidence>
<dbReference type="InterPro" id="IPR013083">
    <property type="entry name" value="Znf_RING/FYVE/PHD"/>
</dbReference>
<dbReference type="InterPro" id="IPR011011">
    <property type="entry name" value="Znf_FYVE_PHD"/>
</dbReference>
<evidence type="ECO:0000313" key="6">
    <source>
        <dbReference type="EMBL" id="KFH61847.1"/>
    </source>
</evidence>
<feature type="compositionally biased region" description="Polar residues" evidence="4">
    <location>
        <begin position="507"/>
        <end position="517"/>
    </location>
</feature>
<dbReference type="AlphaFoldDB" id="A0A086TIS0"/>
<dbReference type="GO" id="GO:0008270">
    <property type="term" value="F:zinc ion binding"/>
    <property type="evidence" value="ECO:0007669"/>
    <property type="project" value="UniProtKB-KW"/>
</dbReference>
<feature type="compositionally biased region" description="Low complexity" evidence="4">
    <location>
        <begin position="234"/>
        <end position="249"/>
    </location>
</feature>
<evidence type="ECO:0000256" key="4">
    <source>
        <dbReference type="SAM" id="MobiDB-lite"/>
    </source>
</evidence>
<feature type="compositionally biased region" description="Basic and acidic residues" evidence="4">
    <location>
        <begin position="314"/>
        <end position="324"/>
    </location>
</feature>
<sequence length="640" mass="69687">MARGIPSSPRRSNRGGHTKSRKKDEPEDDGGQTRCVCNQQHHEGVMIQCETCKVWQHCPCVGLGNGEVTPDKYYCDSCRPQNHPYKVQNGMLISNSKRAPQLSSAASALKTKSPKKRNTMNSKETSIPIELLAQTWDEDTTHESADDSRGSKRRRKTESTSDDDDEGDFHNNTHSQDEDDNRIRNDNNSGNSNSTSISDSISSSNSSSNGNGSNNNKGDEVENDQDSEKAYSYHNSPSTHPSKKSSSTNTRTYKHKKSASKANNADHPSSTASGPEQEDTSRYQHASGSKNGRPTDQDIDGHSVVPSTKRRKTAKPDSWPRDDSLPPEDGEYTGSSTKKDANGERSDSRSKKNGTGSRSSKRQSGSDHDNEDSNTLDSSFHPVSTRSSSHVQSPAVIPKKSFSRRHHRGSRNSTPVPGDGEGTPQPMAPVQPAAVRYPSAKMTMQDMTKRAKQLLDYIARVQVDMADRKNKLASPPTPPKGVSKMVPDKDSQTPTPTKDSIHEDNQVCPNSARSSIDGTMDGPSDLKALDSKGGEMDSLALTELDSKLLSTSSEHLDSKLPIMNAFALGGALHIPATPSPPPQEVDDSSLVPMSGTSVKVSDESGKTKELIPEKPFTSLEMMDKLSGDLIRFQERFGSHT</sequence>
<feature type="compositionally biased region" description="Basic and acidic residues" evidence="4">
    <location>
        <begin position="600"/>
        <end position="612"/>
    </location>
</feature>
<proteinExistence type="predicted"/>
<dbReference type="PANTHER" id="PTHR47793:SF1">
    <property type="entry name" value="HISTONE DEACETYLASE COMPLEX SUBUNIT CTI6"/>
    <property type="match status" value="1"/>
</dbReference>
<dbReference type="PANTHER" id="PTHR47793">
    <property type="entry name" value="HISTONE DEACETYLASE COMPLEX SUBUNIT CTI6"/>
    <property type="match status" value="1"/>
</dbReference>